<dbReference type="PANTHER" id="PTHR34584:SF1">
    <property type="entry name" value="NA(+)_H(+) ANTIPORTER SUBUNIT E1"/>
    <property type="match status" value="1"/>
</dbReference>
<dbReference type="AlphaFoldDB" id="A0A1H1MKP7"/>
<keyword evidence="5 7" id="KW-1133">Transmembrane helix</keyword>
<comment type="subcellular location">
    <subcellularLocation>
        <location evidence="1">Cell membrane</location>
        <topology evidence="1">Multi-pass membrane protein</topology>
    </subcellularLocation>
</comment>
<evidence type="ECO:0000256" key="4">
    <source>
        <dbReference type="ARBA" id="ARBA00022692"/>
    </source>
</evidence>
<accession>A0A1H1MKP7</accession>
<keyword evidence="3" id="KW-1003">Cell membrane</keyword>
<dbReference type="GO" id="GO:0008324">
    <property type="term" value="F:monoatomic cation transmembrane transporter activity"/>
    <property type="evidence" value="ECO:0007669"/>
    <property type="project" value="InterPro"/>
</dbReference>
<evidence type="ECO:0000256" key="6">
    <source>
        <dbReference type="ARBA" id="ARBA00023136"/>
    </source>
</evidence>
<dbReference type="EMBL" id="LT629736">
    <property type="protein sequence ID" value="SDR87182.1"/>
    <property type="molecule type" value="Genomic_DNA"/>
</dbReference>
<name>A0A1H1MKP7_9GAMM</name>
<dbReference type="PANTHER" id="PTHR34584">
    <property type="entry name" value="NA(+)/H(+) ANTIPORTER SUBUNIT E1"/>
    <property type="match status" value="1"/>
</dbReference>
<feature type="transmembrane region" description="Helical" evidence="7">
    <location>
        <begin position="60"/>
        <end position="81"/>
    </location>
</feature>
<dbReference type="InterPro" id="IPR002758">
    <property type="entry name" value="Cation_antiport_E"/>
</dbReference>
<evidence type="ECO:0000256" key="3">
    <source>
        <dbReference type="ARBA" id="ARBA00022475"/>
    </source>
</evidence>
<keyword evidence="4 7" id="KW-0812">Transmembrane</keyword>
<evidence type="ECO:0000256" key="5">
    <source>
        <dbReference type="ARBA" id="ARBA00022989"/>
    </source>
</evidence>
<organism evidence="8 9">
    <name type="scientific">Halopseudomonas xinjiangensis</name>
    <dbReference type="NCBI Taxonomy" id="487184"/>
    <lineage>
        <taxon>Bacteria</taxon>
        <taxon>Pseudomonadati</taxon>
        <taxon>Pseudomonadota</taxon>
        <taxon>Gammaproteobacteria</taxon>
        <taxon>Pseudomonadales</taxon>
        <taxon>Pseudomonadaceae</taxon>
        <taxon>Halopseudomonas</taxon>
    </lineage>
</organism>
<dbReference type="GO" id="GO:0005886">
    <property type="term" value="C:plasma membrane"/>
    <property type="evidence" value="ECO:0007669"/>
    <property type="project" value="UniProtKB-SubCell"/>
</dbReference>
<gene>
    <name evidence="8" type="ORF">SAMN05216421_0485</name>
</gene>
<dbReference type="STRING" id="487184.SAMN05216421_0485"/>
<dbReference type="PIRSF" id="PIRSF019239">
    <property type="entry name" value="MrpE"/>
    <property type="match status" value="1"/>
</dbReference>
<dbReference type="NCBIfam" id="NF006518">
    <property type="entry name" value="PRK08965.1-2"/>
    <property type="match status" value="1"/>
</dbReference>
<keyword evidence="9" id="KW-1185">Reference proteome</keyword>
<dbReference type="Proteomes" id="UP000243207">
    <property type="component" value="Chromosome I"/>
</dbReference>
<keyword evidence="6 7" id="KW-0472">Membrane</keyword>
<dbReference type="Pfam" id="PF01899">
    <property type="entry name" value="MNHE"/>
    <property type="match status" value="1"/>
</dbReference>
<comment type="similarity">
    <text evidence="2">Belongs to the CPA3 antiporters (TC 2.A.63) subunit E family.</text>
</comment>
<protein>
    <submittedName>
        <fullName evidence="8">Multisubunit potassium/proton antiporter, PhaE subunit</fullName>
    </submittedName>
</protein>
<dbReference type="OrthoDB" id="9807187at2"/>
<evidence type="ECO:0000256" key="2">
    <source>
        <dbReference type="ARBA" id="ARBA00006228"/>
    </source>
</evidence>
<evidence type="ECO:0000256" key="1">
    <source>
        <dbReference type="ARBA" id="ARBA00004651"/>
    </source>
</evidence>
<evidence type="ECO:0000313" key="8">
    <source>
        <dbReference type="EMBL" id="SDR87182.1"/>
    </source>
</evidence>
<sequence>MRLRSKWLPHPLLSLILLLTWQLLMNATSVGTLIMGAILGWVIPLITHVFWPNPPTLQRPLVLLGFVLRVLFDIVIANMQVAKLILGPTRQLQPTFVEYPLQLTHDFAISLLASTISLTPGTVSADLSDDRRTLLIHGLNVTDADELIRTIKQRYETPLLEVFECSRT</sequence>
<evidence type="ECO:0000256" key="7">
    <source>
        <dbReference type="SAM" id="Phobius"/>
    </source>
</evidence>
<reference evidence="9" key="1">
    <citation type="submission" date="2016-10" db="EMBL/GenBank/DDBJ databases">
        <authorList>
            <person name="Varghese N."/>
            <person name="Submissions S."/>
        </authorList>
    </citation>
    <scope>NUCLEOTIDE SEQUENCE [LARGE SCALE GENOMIC DNA]</scope>
    <source>
        <strain evidence="9">NRRL B-51270</strain>
    </source>
</reference>
<proteinExistence type="inferred from homology"/>
<evidence type="ECO:0000313" key="9">
    <source>
        <dbReference type="Proteomes" id="UP000243207"/>
    </source>
</evidence>